<dbReference type="OrthoDB" id="8400810at2"/>
<dbReference type="AlphaFoldDB" id="A0A556PGP8"/>
<reference evidence="1 2" key="1">
    <citation type="submission" date="2019-07" db="EMBL/GenBank/DDBJ databases">
        <title>Allobacillus sp. nov. SKP isolated from shrimp paste of Euphausiacea.</title>
        <authorList>
            <person name="Kanchanasin P."/>
            <person name="Tanasupawat S."/>
            <person name="Shi W."/>
            <person name="Wu L."/>
            <person name="Ma J."/>
        </authorList>
    </citation>
    <scope>NUCLEOTIDE SEQUENCE [LARGE SCALE GENOMIC DNA]</scope>
    <source>
        <strain evidence="1 2">SKP4-8</strain>
    </source>
</reference>
<proteinExistence type="predicted"/>
<dbReference type="EMBL" id="VMHE01000015">
    <property type="protein sequence ID" value="TSJ63569.1"/>
    <property type="molecule type" value="Genomic_DNA"/>
</dbReference>
<evidence type="ECO:0000313" key="1">
    <source>
        <dbReference type="EMBL" id="TSJ63569.1"/>
    </source>
</evidence>
<dbReference type="Pfam" id="PF13618">
    <property type="entry name" value="Gluconate_2-dh3"/>
    <property type="match status" value="1"/>
</dbReference>
<gene>
    <name evidence="1" type="ORF">FPQ13_08895</name>
</gene>
<keyword evidence="2" id="KW-1185">Reference proteome</keyword>
<name>A0A556PGP8_9BACI</name>
<accession>A0A556PGP8</accession>
<evidence type="ECO:0000313" key="2">
    <source>
        <dbReference type="Proteomes" id="UP000316425"/>
    </source>
</evidence>
<dbReference type="InterPro" id="IPR027056">
    <property type="entry name" value="Gluconate_2DH_su3"/>
</dbReference>
<organism evidence="1 2">
    <name type="scientific">Allobacillus salarius</name>
    <dbReference type="NCBI Taxonomy" id="1955272"/>
    <lineage>
        <taxon>Bacteria</taxon>
        <taxon>Bacillati</taxon>
        <taxon>Bacillota</taxon>
        <taxon>Bacilli</taxon>
        <taxon>Bacillales</taxon>
        <taxon>Bacillaceae</taxon>
        <taxon>Allobacillus</taxon>
    </lineage>
</organism>
<protein>
    <submittedName>
        <fullName evidence="1">Gluconate 2-dehydrogenase subunit 3 family protein</fullName>
    </submittedName>
</protein>
<sequence>MRCLVVVDDKDKNKNVDANQEEDSGRRKFLKNAGVFTGGVVGAGFLGGVIGHNWWDDSDSATETKTSPDFSEARIFFNRREDFNVLSWATERIFPEDDNGPGAILLGVPYFIDKQLAGSWGKNADDYMLGPFKDGEQTQGFQSPLNRGEIFIQGIREINKVSNKKFKASFPELEEDQQNEVLMMFENGEVDLKNVSSTRFFGLLRQATLEGAYADPLYGGNRNMDGWRMKEFPGAQSAYINEIEEEEFIKMDPISLSDYNK</sequence>
<dbReference type="Proteomes" id="UP000316425">
    <property type="component" value="Unassembled WGS sequence"/>
</dbReference>
<comment type="caution">
    <text evidence="1">The sequence shown here is derived from an EMBL/GenBank/DDBJ whole genome shotgun (WGS) entry which is preliminary data.</text>
</comment>